<keyword evidence="2" id="KW-1185">Reference proteome</keyword>
<proteinExistence type="predicted"/>
<dbReference type="EMBL" id="CP089977">
    <property type="protein sequence ID" value="UXZ05267.1"/>
    <property type="molecule type" value="Genomic_DNA"/>
</dbReference>
<dbReference type="RefSeq" id="WP_263076766.1">
    <property type="nucleotide sequence ID" value="NZ_CP089977.1"/>
</dbReference>
<name>A0ABY6F5N3_9GAMM</name>
<gene>
    <name evidence="1" type="ORF">LU297_02095</name>
</gene>
<evidence type="ECO:0000313" key="1">
    <source>
        <dbReference type="EMBL" id="UXZ05267.1"/>
    </source>
</evidence>
<organism evidence="1 2">
    <name type="scientific">Moraxella nasicaprae</name>
    <dbReference type="NCBI Taxonomy" id="2904122"/>
    <lineage>
        <taxon>Bacteria</taxon>
        <taxon>Pseudomonadati</taxon>
        <taxon>Pseudomonadota</taxon>
        <taxon>Gammaproteobacteria</taxon>
        <taxon>Moraxellales</taxon>
        <taxon>Moraxellaceae</taxon>
        <taxon>Moraxella</taxon>
    </lineage>
</organism>
<evidence type="ECO:0000313" key="2">
    <source>
        <dbReference type="Proteomes" id="UP001063782"/>
    </source>
</evidence>
<sequence length="74" mass="8804">MPKLAGKLPINYNEQKKQKARPILTFCCVYVKNYHQNKKKEAIFPSKIHKSSIKQHTTIRKAVVRYDDKDCQKW</sequence>
<reference evidence="1" key="1">
    <citation type="submission" date="2021-12" db="EMBL/GenBank/DDBJ databases">
        <title>taxonomy of Moraxella sp. ZY201224.</title>
        <authorList>
            <person name="Li F."/>
        </authorList>
    </citation>
    <scope>NUCLEOTIDE SEQUENCE</scope>
    <source>
        <strain evidence="1">ZY201224</strain>
    </source>
</reference>
<protein>
    <submittedName>
        <fullName evidence="1">Uncharacterized protein</fullName>
    </submittedName>
</protein>
<accession>A0ABY6F5N3</accession>
<dbReference type="Proteomes" id="UP001063782">
    <property type="component" value="Chromosome"/>
</dbReference>